<accession>A0AAD2CUQ1</accession>
<protein>
    <submittedName>
        <fullName evidence="3">Uncharacterized protein</fullName>
    </submittedName>
</protein>
<evidence type="ECO:0000256" key="2">
    <source>
        <dbReference type="SAM" id="MobiDB-lite"/>
    </source>
</evidence>
<reference evidence="3" key="1">
    <citation type="submission" date="2023-08" db="EMBL/GenBank/DDBJ databases">
        <authorList>
            <person name="Audoor S."/>
            <person name="Bilcke G."/>
        </authorList>
    </citation>
    <scope>NUCLEOTIDE SEQUENCE</scope>
</reference>
<feature type="region of interest" description="Disordered" evidence="2">
    <location>
        <begin position="932"/>
        <end position="961"/>
    </location>
</feature>
<feature type="repeat" description="ANK" evidence="1">
    <location>
        <begin position="517"/>
        <end position="549"/>
    </location>
</feature>
<feature type="region of interest" description="Disordered" evidence="2">
    <location>
        <begin position="342"/>
        <end position="372"/>
    </location>
</feature>
<gene>
    <name evidence="3" type="ORF">CYCCA115_LOCUS10465</name>
</gene>
<feature type="compositionally biased region" description="Low complexity" evidence="2">
    <location>
        <begin position="1"/>
        <end position="14"/>
    </location>
</feature>
<dbReference type="SMART" id="SM00248">
    <property type="entry name" value="ANK"/>
    <property type="match status" value="2"/>
</dbReference>
<dbReference type="EMBL" id="CAKOGP040001668">
    <property type="protein sequence ID" value="CAJ1946324.1"/>
    <property type="molecule type" value="Genomic_DNA"/>
</dbReference>
<keyword evidence="4" id="KW-1185">Reference proteome</keyword>
<dbReference type="GO" id="GO:0004402">
    <property type="term" value="F:histone acetyltransferase activity"/>
    <property type="evidence" value="ECO:0007669"/>
    <property type="project" value="TreeGrafter"/>
</dbReference>
<dbReference type="AlphaFoldDB" id="A0AAD2CUQ1"/>
<feature type="compositionally biased region" description="Low complexity" evidence="2">
    <location>
        <begin position="645"/>
        <end position="660"/>
    </location>
</feature>
<feature type="region of interest" description="Disordered" evidence="2">
    <location>
        <begin position="120"/>
        <end position="150"/>
    </location>
</feature>
<dbReference type="PANTHER" id="PTHR20916">
    <property type="entry name" value="CYSTEINE AND GLYCINE-RICH PROTEIN 2 BINDING PROTEIN"/>
    <property type="match status" value="1"/>
</dbReference>
<feature type="repeat" description="ANK" evidence="1">
    <location>
        <begin position="471"/>
        <end position="503"/>
    </location>
</feature>
<dbReference type="Proteomes" id="UP001295423">
    <property type="component" value="Unassembled WGS sequence"/>
</dbReference>
<organism evidence="3 4">
    <name type="scientific">Cylindrotheca closterium</name>
    <dbReference type="NCBI Taxonomy" id="2856"/>
    <lineage>
        <taxon>Eukaryota</taxon>
        <taxon>Sar</taxon>
        <taxon>Stramenopiles</taxon>
        <taxon>Ochrophyta</taxon>
        <taxon>Bacillariophyta</taxon>
        <taxon>Bacillariophyceae</taxon>
        <taxon>Bacillariophycidae</taxon>
        <taxon>Bacillariales</taxon>
        <taxon>Bacillariaceae</taxon>
        <taxon>Cylindrotheca</taxon>
    </lineage>
</organism>
<evidence type="ECO:0000313" key="3">
    <source>
        <dbReference type="EMBL" id="CAJ1946324.1"/>
    </source>
</evidence>
<feature type="compositionally biased region" description="Low complexity" evidence="2">
    <location>
        <begin position="134"/>
        <end position="147"/>
    </location>
</feature>
<feature type="compositionally biased region" description="Basic residues" evidence="2">
    <location>
        <begin position="346"/>
        <end position="360"/>
    </location>
</feature>
<feature type="compositionally biased region" description="Basic and acidic residues" evidence="2">
    <location>
        <begin position="676"/>
        <end position="685"/>
    </location>
</feature>
<dbReference type="InterPro" id="IPR002110">
    <property type="entry name" value="Ankyrin_rpt"/>
</dbReference>
<evidence type="ECO:0000313" key="4">
    <source>
        <dbReference type="Proteomes" id="UP001295423"/>
    </source>
</evidence>
<dbReference type="PANTHER" id="PTHR20916:SF26">
    <property type="entry name" value="CYSTEINE-RICH PROTEIN 2-BINDING PROTEIN"/>
    <property type="match status" value="1"/>
</dbReference>
<feature type="region of interest" description="Disordered" evidence="2">
    <location>
        <begin position="619"/>
        <end position="702"/>
    </location>
</feature>
<feature type="compositionally biased region" description="Low complexity" evidence="2">
    <location>
        <begin position="54"/>
        <end position="71"/>
    </location>
</feature>
<feature type="compositionally biased region" description="Acidic residues" evidence="2">
    <location>
        <begin position="253"/>
        <end position="276"/>
    </location>
</feature>
<feature type="region of interest" description="Disordered" evidence="2">
    <location>
        <begin position="251"/>
        <end position="280"/>
    </location>
</feature>
<evidence type="ECO:0000256" key="1">
    <source>
        <dbReference type="PROSITE-ProRule" id="PRU00023"/>
    </source>
</evidence>
<feature type="compositionally biased region" description="Low complexity" evidence="2">
    <location>
        <begin position="87"/>
        <end position="105"/>
    </location>
</feature>
<feature type="region of interest" description="Disordered" evidence="2">
    <location>
        <begin position="856"/>
        <end position="878"/>
    </location>
</feature>
<dbReference type="Pfam" id="PF12796">
    <property type="entry name" value="Ank_2"/>
    <property type="match status" value="1"/>
</dbReference>
<sequence length="1270" mass="135453">MSSSSNNSNNNRDSSNQKKRKMWRTVNVTAGGGPSQSMTPEAAAKYIQQAANQSSGNSSSSSRNGNSNNGGREVKISFGPSRPPSTSSNGNGNNNNNNNNNRSFNLGNIDLQALKETAAAAAAASKPSKGGGKNINNNNNNNNNSNNGLPCTEAEMKALMSMFVEIMGMSMDSEKMMKATKNMLNNNNSNNKKGPVFMFGNSNGGGGIPMPPGGWSDASAEAMAAATAGFFADGASWEAIRRTYGGMMNGDMMMDDDDDGSEEDGDDDDDDDDDDSLPNLDDMRQLFQAQQKSHFEAMARSRMNMNMNSSSSSSNNFNQEIPPSDWESLEQVAMDDALEAEDRARKAAKKREKKQRRKQKQKEEAAQKAAEAAMKKKEKTILSWRSRVVSACQSGEVSKLDALLHESPLRKAPDEESPLTRSHILPHLEFLLPNSVAKNRSLLNRGEEARKKLAEYILCQDIPIVFQPLRSGRTALHSACFHGDLQFLKLVLERVRNYDDTEDRIPSNYLDQTCAESGWSLLHYASVAGSKEFLEILLQEGCKIGTITDDTHTWRKSDGKGVTARELIQYIHRNEHEKVLETHGVALQDTISALCSNQSERRAFHNNISGVLRRLIDIETNGYSPPKQNNVTSRDENEDWNDANQQQQQQQQQQQESSSSSRKRKKKKKKKQAQKVTEDAKDETAKTTTTQEQKSTESKEAKDPLVMALLGMGFAEQQINAAVEACGGTNRATADDLVTWILGQDADGNDNSNSGPSIVHAAEITAETTIKATSFDQAVKLDAATQEKEEVARRLAMKREEQRRRNRAWNDSQQSRLAEAAKVKAAKAMMPQRQVAPVPPPPEYAAAYPSLLSTVSSGSTTAAAPPPAPPPKSAAVPKPTILPKNIGSKSVAAAPKKAVVPSVKPTSKPAKNEKPEAAPVVIPKILKKPEAEIPPPKAVRKAAPKAAPLAKPHPKVDSPPEIRNIVKEKPVDAKPVPVLAQKIATPVPGLAPLSNGGYNFPSGLPVSSAPLVPPPQSSAPPPGFMAPSPPPNLQPNMPPPGVNFPPLDNSILNPANGIGLHLDQGQMGEIRATAKAFVPTSFGPSIPGGDLGMPPLSSAFANPQPSSGMPAIGGAPESKSMIQSAFAPGILSGGLGGAPGVMGGDNLNGQDRMPSMTPVSTDSTTNTTTSLSGFEESGLAGIPLGFGMGIPQHGTSSLLDSIATGPAPIEASSIWGGPQGGPALDAFSSLGLGDVGGGNNQYDDKNIADANLWGSVASNNPANSNQGSIW</sequence>
<name>A0AAD2CUQ1_9STRA</name>
<proteinExistence type="predicted"/>
<dbReference type="Gene3D" id="1.25.40.20">
    <property type="entry name" value="Ankyrin repeat-containing domain"/>
    <property type="match status" value="1"/>
</dbReference>
<dbReference type="InterPro" id="IPR036770">
    <property type="entry name" value="Ankyrin_rpt-contain_sf"/>
</dbReference>
<keyword evidence="1" id="KW-0040">ANK repeat</keyword>
<dbReference type="PROSITE" id="PS50297">
    <property type="entry name" value="ANK_REP_REGION"/>
    <property type="match status" value="2"/>
</dbReference>
<comment type="caution">
    <text evidence="3">The sequence shown here is derived from an EMBL/GenBank/DDBJ whole genome shotgun (WGS) entry which is preliminary data.</text>
</comment>
<dbReference type="SUPFAM" id="SSF48403">
    <property type="entry name" value="Ankyrin repeat"/>
    <property type="match status" value="1"/>
</dbReference>
<feature type="compositionally biased region" description="Basic residues" evidence="2">
    <location>
        <begin position="661"/>
        <end position="673"/>
    </location>
</feature>
<feature type="region of interest" description="Disordered" evidence="2">
    <location>
        <begin position="1"/>
        <end position="105"/>
    </location>
</feature>
<dbReference type="PROSITE" id="PS50088">
    <property type="entry name" value="ANK_REPEAT"/>
    <property type="match status" value="2"/>
</dbReference>
<feature type="compositionally biased region" description="Polar residues" evidence="2">
    <location>
        <begin position="621"/>
        <end position="632"/>
    </location>
</feature>